<name>A0A366X1I7_9RHOB</name>
<gene>
    <name evidence="3" type="ORF">DS909_07480</name>
</gene>
<sequence length="483" mass="53485">MAEEGALIVRVLLVEDNASFAQSVEDGLSDINDCSLMWVTNRDDAINRLDNGTFDLVLLDRSIEPNSEVKFNDNVSYGWEVFLHIKQTQQGTPVWFLTAYWDVELASLLADDHPRTDDIYSTGNISNLYRGARKADLPQEVVRISALADAKRALSVIPVNYVGQNVMPDEREKIIVRQLAKRKHAVAVSVQPFSGGLSGARVLKVDLLNADQVVIGTFVGKIDFIQNIKSESLKHGNIFSLLDHGAVPNNCDLVTCGAGNIGGVFFGMVGGETYSLFDKLKEDPDAVTGIPAILEGKQKKWQNAVAQETQTIGDIRRRFVRDTILSGIEDELPAFARHDIENKEISVGVCYQHRDLHAGNVLFAPNDDVLMIDYLEASQDCACLDSVTLELSLVFHSESLGIRGDWPTIAIAGQWFDIESYLAGCPFPELVRSCRSWSERHSTSAQEVAAIVYSYAMRQLKYGDTDKELARVLILKAVEKMST</sequence>
<dbReference type="GO" id="GO:0000160">
    <property type="term" value="P:phosphorelay signal transduction system"/>
    <property type="evidence" value="ECO:0007669"/>
    <property type="project" value="InterPro"/>
</dbReference>
<feature type="modified residue" description="4-aspartylphosphate" evidence="1">
    <location>
        <position position="60"/>
    </location>
</feature>
<dbReference type="Gene3D" id="3.40.50.2300">
    <property type="match status" value="1"/>
</dbReference>
<dbReference type="SUPFAM" id="SSF52172">
    <property type="entry name" value="CheY-like"/>
    <property type="match status" value="1"/>
</dbReference>
<proteinExistence type="predicted"/>
<evidence type="ECO:0000313" key="3">
    <source>
        <dbReference type="EMBL" id="RBW57974.1"/>
    </source>
</evidence>
<evidence type="ECO:0000256" key="1">
    <source>
        <dbReference type="PROSITE-ProRule" id="PRU00169"/>
    </source>
</evidence>
<organism evidence="3 4">
    <name type="scientific">Phaeobacter gallaeciensis</name>
    <dbReference type="NCBI Taxonomy" id="60890"/>
    <lineage>
        <taxon>Bacteria</taxon>
        <taxon>Pseudomonadati</taxon>
        <taxon>Pseudomonadota</taxon>
        <taxon>Alphaproteobacteria</taxon>
        <taxon>Rhodobacterales</taxon>
        <taxon>Roseobacteraceae</taxon>
        <taxon>Phaeobacter</taxon>
    </lineage>
</organism>
<evidence type="ECO:0000259" key="2">
    <source>
        <dbReference type="PROSITE" id="PS50110"/>
    </source>
</evidence>
<dbReference type="InterPro" id="IPR011006">
    <property type="entry name" value="CheY-like_superfamily"/>
</dbReference>
<dbReference type="InterPro" id="IPR001789">
    <property type="entry name" value="Sig_transdc_resp-reg_receiver"/>
</dbReference>
<dbReference type="SUPFAM" id="SSF56112">
    <property type="entry name" value="Protein kinase-like (PK-like)"/>
    <property type="match status" value="1"/>
</dbReference>
<reference evidence="3 4" key="1">
    <citation type="submission" date="2018-07" db="EMBL/GenBank/DDBJ databases">
        <title>Modular assembly of carbohydrate-degrading microbial communities in the ocean.</title>
        <authorList>
            <person name="Enke T.N."/>
            <person name="Datta M.S."/>
            <person name="Schwartzman J.A."/>
            <person name="Cermak N."/>
            <person name="Schmitz D.A."/>
            <person name="Barrere J."/>
            <person name="Cordero O.X."/>
        </authorList>
    </citation>
    <scope>NUCLEOTIDE SEQUENCE [LARGE SCALE GENOMIC DNA]</scope>
    <source>
        <strain evidence="3 4">C3M10</strain>
    </source>
</reference>
<accession>A0A366X1I7</accession>
<comment type="caution">
    <text evidence="3">The sequence shown here is derived from an EMBL/GenBank/DDBJ whole genome shotgun (WGS) entry which is preliminary data.</text>
</comment>
<dbReference type="InterPro" id="IPR011009">
    <property type="entry name" value="Kinase-like_dom_sf"/>
</dbReference>
<dbReference type="Proteomes" id="UP000252706">
    <property type="component" value="Unassembled WGS sequence"/>
</dbReference>
<dbReference type="EMBL" id="QOCE01000017">
    <property type="protein sequence ID" value="RBW57974.1"/>
    <property type="molecule type" value="Genomic_DNA"/>
</dbReference>
<dbReference type="CDD" id="cd00156">
    <property type="entry name" value="REC"/>
    <property type="match status" value="1"/>
</dbReference>
<feature type="domain" description="Response regulatory" evidence="2">
    <location>
        <begin position="10"/>
        <end position="145"/>
    </location>
</feature>
<keyword evidence="1" id="KW-0597">Phosphoprotein</keyword>
<protein>
    <recommendedName>
        <fullName evidence="2">Response regulatory domain-containing protein</fullName>
    </recommendedName>
</protein>
<evidence type="ECO:0000313" key="4">
    <source>
        <dbReference type="Proteomes" id="UP000252706"/>
    </source>
</evidence>
<dbReference type="PROSITE" id="PS50110">
    <property type="entry name" value="RESPONSE_REGULATORY"/>
    <property type="match status" value="1"/>
</dbReference>
<dbReference type="OrthoDB" id="9797603at2"/>
<dbReference type="AlphaFoldDB" id="A0A366X1I7"/>